<dbReference type="AlphaFoldDB" id="A0A975CZ52"/>
<evidence type="ECO:0000313" key="2">
    <source>
        <dbReference type="Proteomes" id="UP000664914"/>
    </source>
</evidence>
<dbReference type="EMBL" id="CP059319">
    <property type="protein sequence ID" value="QTH19699.1"/>
    <property type="molecule type" value="Genomic_DNA"/>
</dbReference>
<dbReference type="Proteomes" id="UP000664914">
    <property type="component" value="Chromosome"/>
</dbReference>
<reference evidence="1" key="2">
    <citation type="submission" date="2021-04" db="EMBL/GenBank/DDBJ databases">
        <title>Isolation and genomic analysis of the ibuprofen-degrading bacterium Sphingomonas strain MPO218.</title>
        <authorList>
            <person name="Aulestia M."/>
            <person name="Flores A."/>
            <person name="Mangas E.L."/>
            <person name="Perez-Pulido A.J."/>
            <person name="Santero E."/>
            <person name="Camacho E.M."/>
        </authorList>
    </citation>
    <scope>NUCLEOTIDE SEQUENCE</scope>
    <source>
        <strain evidence="1">MPO218</strain>
    </source>
</reference>
<gene>
    <name evidence="1" type="ORF">HRJ34_15105</name>
</gene>
<reference evidence="1" key="1">
    <citation type="submission" date="2020-07" db="EMBL/GenBank/DDBJ databases">
        <authorList>
            <person name="Camacho E."/>
        </authorList>
    </citation>
    <scope>NUCLEOTIDE SEQUENCE</scope>
    <source>
        <strain evidence="1">MPO218</strain>
    </source>
</reference>
<protein>
    <submittedName>
        <fullName evidence="1">Uncharacterized protein</fullName>
    </submittedName>
</protein>
<proteinExistence type="predicted"/>
<dbReference type="RefSeq" id="WP_208631680.1">
    <property type="nucleotide sequence ID" value="NZ_CP059319.1"/>
</dbReference>
<evidence type="ECO:0000313" key="1">
    <source>
        <dbReference type="EMBL" id="QTH19699.1"/>
    </source>
</evidence>
<sequence>MTKASRRAQRQAHGIKLPAGPFTRDFIMSAKSPSGGWSRDQLAAWGIGWPPPKGWIDRLIEGGAA</sequence>
<name>A0A975CZ52_9SPHN</name>
<organism evidence="1 2">
    <name type="scientific">Rhizorhabdus wittichii</name>
    <dbReference type="NCBI Taxonomy" id="160791"/>
    <lineage>
        <taxon>Bacteria</taxon>
        <taxon>Pseudomonadati</taxon>
        <taxon>Pseudomonadota</taxon>
        <taxon>Alphaproteobacteria</taxon>
        <taxon>Sphingomonadales</taxon>
        <taxon>Sphingomonadaceae</taxon>
        <taxon>Rhizorhabdus</taxon>
    </lineage>
</organism>
<accession>A0A975CZ52</accession>